<feature type="transmembrane region" description="Helical" evidence="1">
    <location>
        <begin position="65"/>
        <end position="85"/>
    </location>
</feature>
<sequence>MSEKNSYPGYLQTVLTNRCPRCREGRLFESTNPYTLGKVLKMNERCPVCSQPTEIEVGFYYGTAYVSYALTVAFSIATFIAWWILIGFSLQDGDYRVLYWGITNAVLMIVLQPVLMRLSRSLWLSWFVKFEPDWKDKEIDRHTLERMVPDHMKNW</sequence>
<gene>
    <name evidence="2" type="ORF">OI18_06580</name>
</gene>
<protein>
    <recommendedName>
        <fullName evidence="4">DUF983 domain-containing protein</fullName>
    </recommendedName>
</protein>
<comment type="caution">
    <text evidence="2">The sequence shown here is derived from an EMBL/GenBank/DDBJ whole genome shotgun (WGS) entry which is preliminary data.</text>
</comment>
<proteinExistence type="predicted"/>
<evidence type="ECO:0000313" key="2">
    <source>
        <dbReference type="EMBL" id="KIC95280.1"/>
    </source>
</evidence>
<keyword evidence="1" id="KW-1133">Transmembrane helix</keyword>
<keyword evidence="3" id="KW-1185">Reference proteome</keyword>
<dbReference type="STRING" id="1349421.OI18_06580"/>
<name>A0A0C1ILZ9_9BACT</name>
<evidence type="ECO:0000313" key="3">
    <source>
        <dbReference type="Proteomes" id="UP000031408"/>
    </source>
</evidence>
<dbReference type="EMBL" id="JSVC01000007">
    <property type="protein sequence ID" value="KIC95280.1"/>
    <property type="molecule type" value="Genomic_DNA"/>
</dbReference>
<evidence type="ECO:0000256" key="1">
    <source>
        <dbReference type="SAM" id="Phobius"/>
    </source>
</evidence>
<feature type="transmembrane region" description="Helical" evidence="1">
    <location>
        <begin position="97"/>
        <end position="115"/>
    </location>
</feature>
<dbReference type="Proteomes" id="UP000031408">
    <property type="component" value="Unassembled WGS sequence"/>
</dbReference>
<organism evidence="2 3">
    <name type="scientific">Flavihumibacter solisilvae</name>
    <dbReference type="NCBI Taxonomy" id="1349421"/>
    <lineage>
        <taxon>Bacteria</taxon>
        <taxon>Pseudomonadati</taxon>
        <taxon>Bacteroidota</taxon>
        <taxon>Chitinophagia</taxon>
        <taxon>Chitinophagales</taxon>
        <taxon>Chitinophagaceae</taxon>
        <taxon>Flavihumibacter</taxon>
    </lineage>
</organism>
<dbReference type="AlphaFoldDB" id="A0A0C1ILZ9"/>
<accession>A0A0C1ILZ9</accession>
<keyword evidence="1" id="KW-0472">Membrane</keyword>
<reference evidence="2 3" key="1">
    <citation type="submission" date="2014-11" db="EMBL/GenBank/DDBJ databases">
        <title>Genome sequence of Flavihumibacter solisilvae 3-3.</title>
        <authorList>
            <person name="Zhou G."/>
            <person name="Li M."/>
            <person name="Wang G."/>
        </authorList>
    </citation>
    <scope>NUCLEOTIDE SEQUENCE [LARGE SCALE GENOMIC DNA]</scope>
    <source>
        <strain evidence="2 3">3-3</strain>
    </source>
</reference>
<dbReference type="RefSeq" id="WP_039138277.1">
    <property type="nucleotide sequence ID" value="NZ_JSVC01000007.1"/>
</dbReference>
<keyword evidence="1" id="KW-0812">Transmembrane</keyword>
<dbReference type="OrthoDB" id="9790326at2"/>
<evidence type="ECO:0008006" key="4">
    <source>
        <dbReference type="Google" id="ProtNLM"/>
    </source>
</evidence>